<dbReference type="Pfam" id="PF00069">
    <property type="entry name" value="Pkinase"/>
    <property type="match status" value="1"/>
</dbReference>
<sequence>EFYHFKDESLLVLDYSSQGTLLEAVNCAAQIGIHSPDTSGIDELLVMFFAIELIHLVRALHGAHFIHGDLKIDNCLLRLADPAVHPLSSRYEPTGEGGWNERGVQLIDFGRAIDMSCFPKNQTFVGDWATDARDCVEMREGRPWTYQTDYAGLAGIIYCMMFGKYIETTLSPKSTATQRWYKVSTPLKRYWQTDLWTRLFDILLNPVMIRPDGALPLVDELGVLQEEMGFWLAANCEKKGKSLKRMLNSMFQYTKQRK</sequence>
<dbReference type="InterPro" id="IPR008271">
    <property type="entry name" value="Ser/Thr_kinase_AS"/>
</dbReference>
<evidence type="ECO:0000256" key="2">
    <source>
        <dbReference type="ARBA" id="ARBA00022454"/>
    </source>
</evidence>
<proteinExistence type="predicted"/>
<name>A0A9P6B8D6_9AGAM</name>
<dbReference type="InterPro" id="IPR000719">
    <property type="entry name" value="Prot_kinase_dom"/>
</dbReference>
<dbReference type="EMBL" id="MU128916">
    <property type="protein sequence ID" value="KAF9519618.1"/>
    <property type="molecule type" value="Genomic_DNA"/>
</dbReference>
<feature type="non-terminal residue" evidence="6">
    <location>
        <position position="258"/>
    </location>
</feature>
<dbReference type="GO" id="GO:0004672">
    <property type="term" value="F:protein kinase activity"/>
    <property type="evidence" value="ECO:0007669"/>
    <property type="project" value="InterPro"/>
</dbReference>
<keyword evidence="2" id="KW-0158">Chromosome</keyword>
<dbReference type="Proteomes" id="UP000886523">
    <property type="component" value="Unassembled WGS sequence"/>
</dbReference>
<keyword evidence="4" id="KW-0137">Centromere</keyword>
<dbReference type="GO" id="GO:0007094">
    <property type="term" value="P:mitotic spindle assembly checkpoint signaling"/>
    <property type="evidence" value="ECO:0007669"/>
    <property type="project" value="InterPro"/>
</dbReference>
<evidence type="ECO:0000256" key="3">
    <source>
        <dbReference type="ARBA" id="ARBA00022838"/>
    </source>
</evidence>
<feature type="domain" description="Protein kinase" evidence="5">
    <location>
        <begin position="1"/>
        <end position="258"/>
    </location>
</feature>
<dbReference type="PROSITE" id="PS00108">
    <property type="entry name" value="PROTEIN_KINASE_ST"/>
    <property type="match status" value="1"/>
</dbReference>
<evidence type="ECO:0000256" key="1">
    <source>
        <dbReference type="ARBA" id="ARBA00004629"/>
    </source>
</evidence>
<dbReference type="InterPro" id="IPR015661">
    <property type="entry name" value="Bub1/Mad3"/>
</dbReference>
<dbReference type="AlphaFoldDB" id="A0A9P6B8D6"/>
<keyword evidence="3" id="KW-0995">Kinetochore</keyword>
<feature type="non-terminal residue" evidence="6">
    <location>
        <position position="1"/>
    </location>
</feature>
<organism evidence="6 7">
    <name type="scientific">Hydnum rufescens UP504</name>
    <dbReference type="NCBI Taxonomy" id="1448309"/>
    <lineage>
        <taxon>Eukaryota</taxon>
        <taxon>Fungi</taxon>
        <taxon>Dikarya</taxon>
        <taxon>Basidiomycota</taxon>
        <taxon>Agaricomycotina</taxon>
        <taxon>Agaricomycetes</taxon>
        <taxon>Cantharellales</taxon>
        <taxon>Hydnaceae</taxon>
        <taxon>Hydnum</taxon>
    </lineage>
</organism>
<comment type="caution">
    <text evidence="6">The sequence shown here is derived from an EMBL/GenBank/DDBJ whole genome shotgun (WGS) entry which is preliminary data.</text>
</comment>
<dbReference type="PANTHER" id="PTHR14030">
    <property type="entry name" value="MITOTIC CHECKPOINT SERINE/THREONINE-PROTEIN KINASE BUB1"/>
    <property type="match status" value="1"/>
</dbReference>
<dbReference type="PROSITE" id="PS50011">
    <property type="entry name" value="PROTEIN_KINASE_DOM"/>
    <property type="match status" value="1"/>
</dbReference>
<dbReference type="Gene3D" id="1.10.510.10">
    <property type="entry name" value="Transferase(Phosphotransferase) domain 1"/>
    <property type="match status" value="1"/>
</dbReference>
<protein>
    <recommendedName>
        <fullName evidence="5">Protein kinase domain-containing protein</fullName>
    </recommendedName>
</protein>
<evidence type="ECO:0000256" key="4">
    <source>
        <dbReference type="ARBA" id="ARBA00023328"/>
    </source>
</evidence>
<reference evidence="6" key="1">
    <citation type="journal article" date="2020" name="Nat. Commun.">
        <title>Large-scale genome sequencing of mycorrhizal fungi provides insights into the early evolution of symbiotic traits.</title>
        <authorList>
            <person name="Miyauchi S."/>
            <person name="Kiss E."/>
            <person name="Kuo A."/>
            <person name="Drula E."/>
            <person name="Kohler A."/>
            <person name="Sanchez-Garcia M."/>
            <person name="Morin E."/>
            <person name="Andreopoulos B."/>
            <person name="Barry K.W."/>
            <person name="Bonito G."/>
            <person name="Buee M."/>
            <person name="Carver A."/>
            <person name="Chen C."/>
            <person name="Cichocki N."/>
            <person name="Clum A."/>
            <person name="Culley D."/>
            <person name="Crous P.W."/>
            <person name="Fauchery L."/>
            <person name="Girlanda M."/>
            <person name="Hayes R.D."/>
            <person name="Keri Z."/>
            <person name="LaButti K."/>
            <person name="Lipzen A."/>
            <person name="Lombard V."/>
            <person name="Magnuson J."/>
            <person name="Maillard F."/>
            <person name="Murat C."/>
            <person name="Nolan M."/>
            <person name="Ohm R.A."/>
            <person name="Pangilinan J."/>
            <person name="Pereira M.F."/>
            <person name="Perotto S."/>
            <person name="Peter M."/>
            <person name="Pfister S."/>
            <person name="Riley R."/>
            <person name="Sitrit Y."/>
            <person name="Stielow J.B."/>
            <person name="Szollosi G."/>
            <person name="Zifcakova L."/>
            <person name="Stursova M."/>
            <person name="Spatafora J.W."/>
            <person name="Tedersoo L."/>
            <person name="Vaario L.M."/>
            <person name="Yamada A."/>
            <person name="Yan M."/>
            <person name="Wang P."/>
            <person name="Xu J."/>
            <person name="Bruns T."/>
            <person name="Baldrian P."/>
            <person name="Vilgalys R."/>
            <person name="Dunand C."/>
            <person name="Henrissat B."/>
            <person name="Grigoriev I.V."/>
            <person name="Hibbett D."/>
            <person name="Nagy L.G."/>
            <person name="Martin F.M."/>
        </authorList>
    </citation>
    <scope>NUCLEOTIDE SEQUENCE</scope>
    <source>
        <strain evidence="6">UP504</strain>
    </source>
</reference>
<dbReference type="OrthoDB" id="248495at2759"/>
<evidence type="ECO:0000313" key="6">
    <source>
        <dbReference type="EMBL" id="KAF9519618.1"/>
    </source>
</evidence>
<dbReference type="GO" id="GO:0051754">
    <property type="term" value="P:meiotic sister chromatid cohesion, centromeric"/>
    <property type="evidence" value="ECO:0007669"/>
    <property type="project" value="TreeGrafter"/>
</dbReference>
<dbReference type="GO" id="GO:0032991">
    <property type="term" value="C:protein-containing complex"/>
    <property type="evidence" value="ECO:0007669"/>
    <property type="project" value="UniProtKB-ARBA"/>
</dbReference>
<dbReference type="SUPFAM" id="SSF56112">
    <property type="entry name" value="Protein kinase-like (PK-like)"/>
    <property type="match status" value="1"/>
</dbReference>
<dbReference type="InterPro" id="IPR011009">
    <property type="entry name" value="Kinase-like_dom_sf"/>
</dbReference>
<comment type="subcellular location">
    <subcellularLocation>
        <location evidence="1">Chromosome</location>
        <location evidence="1">Centromere</location>
        <location evidence="1">Kinetochore</location>
    </subcellularLocation>
</comment>
<keyword evidence="7" id="KW-1185">Reference proteome</keyword>
<evidence type="ECO:0000259" key="5">
    <source>
        <dbReference type="PROSITE" id="PS50011"/>
    </source>
</evidence>
<gene>
    <name evidence="6" type="ORF">BS47DRAFT_1248998</name>
</gene>
<accession>A0A9P6B8D6</accession>
<evidence type="ECO:0000313" key="7">
    <source>
        <dbReference type="Proteomes" id="UP000886523"/>
    </source>
</evidence>
<dbReference type="PANTHER" id="PTHR14030:SF4">
    <property type="entry name" value="BUB1 KINASE, ISOFORM A-RELATED"/>
    <property type="match status" value="1"/>
</dbReference>
<dbReference type="GO" id="GO:0005524">
    <property type="term" value="F:ATP binding"/>
    <property type="evidence" value="ECO:0007669"/>
    <property type="project" value="InterPro"/>
</dbReference>
<dbReference type="GO" id="GO:0005634">
    <property type="term" value="C:nucleus"/>
    <property type="evidence" value="ECO:0007669"/>
    <property type="project" value="TreeGrafter"/>
</dbReference>
<dbReference type="GO" id="GO:0000776">
    <property type="term" value="C:kinetochore"/>
    <property type="evidence" value="ECO:0007669"/>
    <property type="project" value="UniProtKB-KW"/>
</dbReference>